<organism evidence="2 3">
    <name type="scientific">Caenorhabditis japonica</name>
    <dbReference type="NCBI Taxonomy" id="281687"/>
    <lineage>
        <taxon>Eukaryota</taxon>
        <taxon>Metazoa</taxon>
        <taxon>Ecdysozoa</taxon>
        <taxon>Nematoda</taxon>
        <taxon>Chromadorea</taxon>
        <taxon>Rhabditida</taxon>
        <taxon>Rhabditina</taxon>
        <taxon>Rhabditomorpha</taxon>
        <taxon>Rhabditoidea</taxon>
        <taxon>Rhabditidae</taxon>
        <taxon>Peloderinae</taxon>
        <taxon>Caenorhabditis</taxon>
    </lineage>
</organism>
<reference evidence="3" key="1">
    <citation type="submission" date="2010-08" db="EMBL/GenBank/DDBJ databases">
        <authorList>
            <consortium name="Caenorhabditis japonica Sequencing Consortium"/>
            <person name="Wilson R.K."/>
        </authorList>
    </citation>
    <scope>NUCLEOTIDE SEQUENCE [LARGE SCALE GENOMIC DNA]</scope>
    <source>
        <strain evidence="3">DF5081</strain>
    </source>
</reference>
<dbReference type="Proteomes" id="UP000005237">
    <property type="component" value="Unassembled WGS sequence"/>
</dbReference>
<accession>A0A8R1EV27</accession>
<evidence type="ECO:0000256" key="1">
    <source>
        <dbReference type="SAM" id="MobiDB-lite"/>
    </source>
</evidence>
<name>A0A8R1EV27_CAEJA</name>
<evidence type="ECO:0000313" key="2">
    <source>
        <dbReference type="EnsemblMetazoa" id="CJA42784.1"/>
    </source>
</evidence>
<protein>
    <submittedName>
        <fullName evidence="2">Uncharacterized protein</fullName>
    </submittedName>
</protein>
<keyword evidence="3" id="KW-1185">Reference proteome</keyword>
<evidence type="ECO:0000313" key="3">
    <source>
        <dbReference type="Proteomes" id="UP000005237"/>
    </source>
</evidence>
<proteinExistence type="predicted"/>
<dbReference type="EnsemblMetazoa" id="CJA42784.1">
    <property type="protein sequence ID" value="CJA42784.1"/>
    <property type="gene ID" value="WBGene00218632"/>
</dbReference>
<reference evidence="2" key="2">
    <citation type="submission" date="2022-06" db="UniProtKB">
        <authorList>
            <consortium name="EnsemblMetazoa"/>
        </authorList>
    </citation>
    <scope>IDENTIFICATION</scope>
    <source>
        <strain evidence="2">DF5081</strain>
    </source>
</reference>
<dbReference type="AlphaFoldDB" id="A0A8R1EV27"/>
<feature type="region of interest" description="Disordered" evidence="1">
    <location>
        <begin position="15"/>
        <end position="43"/>
    </location>
</feature>
<sequence length="63" mass="6918">MVPLVKKQVSIDEKKMMEDEEDEGFGDSTKTIKRGQGAALARSVSLKLSPRKDKPKAIGVDTE</sequence>